<dbReference type="RefSeq" id="WP_083372608.1">
    <property type="nucleotide sequence ID" value="NZ_LT629776.1"/>
</dbReference>
<dbReference type="Pfam" id="PF00480">
    <property type="entry name" value="ROK"/>
    <property type="match status" value="1"/>
</dbReference>
<dbReference type="InterPro" id="IPR011991">
    <property type="entry name" value="ArsR-like_HTH"/>
</dbReference>
<dbReference type="Gene3D" id="1.10.10.10">
    <property type="entry name" value="Winged helix-like DNA-binding domain superfamily/Winged helix DNA-binding domain"/>
    <property type="match status" value="1"/>
</dbReference>
<sequence>MLTDRPTPGSQTSLREANRNRIVNAVKQFGGLTQIELAGATGLSTATVSTIVKELAAAGVVDTQTTSRSGRRALKVTLARRLGLVAGVQFGHRHLTVALGDLTREIVATQSMPLPPDHRVDTSLDRAALLVVDHLERLGSGLEELLGVGLALPAPVDEATGMIAVRGLLRGWDDLHVGQVLSKRLARPVHVDNDANLGAIAEHDFGAAADVQDSIFVRASYGVGAGIMINGRLHRGFAGTAGEIGHVQVDAAGAICRCGNRGCLDTVVGSAALLEMLRASHGPLTLRDVITRAEEGDPGCRRVIADAGEKVGSVVASLASTVNPQRVVVGGELAETGETFLAPLRDAVLRHVVPNAISPVEVVPAALGDRAEIMGALAVALRGVDVETSPELTSSPRATTLDPEER</sequence>
<dbReference type="GO" id="GO:0016301">
    <property type="term" value="F:kinase activity"/>
    <property type="evidence" value="ECO:0007669"/>
    <property type="project" value="UniProtKB-KW"/>
</dbReference>
<dbReference type="InterPro" id="IPR043129">
    <property type="entry name" value="ATPase_NBD"/>
</dbReference>
<evidence type="ECO:0000313" key="3">
    <source>
        <dbReference type="EMBL" id="SDS77704.1"/>
    </source>
</evidence>
<dbReference type="PANTHER" id="PTHR18964">
    <property type="entry name" value="ROK (REPRESSOR, ORF, KINASE) FAMILY"/>
    <property type="match status" value="1"/>
</dbReference>
<dbReference type="SUPFAM" id="SSF53067">
    <property type="entry name" value="Actin-like ATPase domain"/>
    <property type="match status" value="1"/>
</dbReference>
<keyword evidence="4" id="KW-1185">Reference proteome</keyword>
<accession>A0A1H1UYV3</accession>
<keyword evidence="3" id="KW-0418">Kinase</keyword>
<dbReference type="PANTHER" id="PTHR18964:SF173">
    <property type="entry name" value="GLUCOKINASE"/>
    <property type="match status" value="1"/>
</dbReference>
<dbReference type="STRING" id="545619.SAMN04489860_2341"/>
<reference evidence="3 4" key="1">
    <citation type="submission" date="2016-10" db="EMBL/GenBank/DDBJ databases">
        <authorList>
            <person name="de Groot N.N."/>
        </authorList>
    </citation>
    <scope>NUCLEOTIDE SEQUENCE [LARGE SCALE GENOMIC DNA]</scope>
    <source>
        <strain evidence="3 4">DSM 22126</strain>
    </source>
</reference>
<keyword evidence="3" id="KW-0808">Transferase</keyword>
<evidence type="ECO:0000313" key="4">
    <source>
        <dbReference type="Proteomes" id="UP000185663"/>
    </source>
</evidence>
<dbReference type="OrthoDB" id="3189808at2"/>
<dbReference type="InterPro" id="IPR036390">
    <property type="entry name" value="WH_DNA-bd_sf"/>
</dbReference>
<dbReference type="Pfam" id="PF12802">
    <property type="entry name" value="MarR_2"/>
    <property type="match status" value="1"/>
</dbReference>
<gene>
    <name evidence="3" type="ORF">SAMN04489860_2341</name>
</gene>
<dbReference type="AlphaFoldDB" id="A0A1H1UYV3"/>
<dbReference type="eggNOG" id="COG1846">
    <property type="taxonomic scope" value="Bacteria"/>
</dbReference>
<protein>
    <submittedName>
        <fullName evidence="3">Sugar kinase of the NBD/HSP70 family, may contain an N-terminal HTH domain</fullName>
    </submittedName>
</protein>
<dbReference type="InterPro" id="IPR000835">
    <property type="entry name" value="HTH_MarR-typ"/>
</dbReference>
<feature type="domain" description="HTH marR-type" evidence="2">
    <location>
        <begin position="21"/>
        <end position="72"/>
    </location>
</feature>
<evidence type="ECO:0000256" key="1">
    <source>
        <dbReference type="ARBA" id="ARBA00006479"/>
    </source>
</evidence>
<dbReference type="EMBL" id="LT629776">
    <property type="protein sequence ID" value="SDS77704.1"/>
    <property type="molecule type" value="Genomic_DNA"/>
</dbReference>
<dbReference type="Proteomes" id="UP000185663">
    <property type="component" value="Chromosome I"/>
</dbReference>
<dbReference type="eggNOG" id="COG1940">
    <property type="taxonomic scope" value="Bacteria"/>
</dbReference>
<evidence type="ECO:0000259" key="2">
    <source>
        <dbReference type="Pfam" id="PF12802"/>
    </source>
</evidence>
<dbReference type="InterPro" id="IPR000600">
    <property type="entry name" value="ROK"/>
</dbReference>
<proteinExistence type="inferred from homology"/>
<dbReference type="InterPro" id="IPR036388">
    <property type="entry name" value="WH-like_DNA-bd_sf"/>
</dbReference>
<name>A0A1H1UYV3_9CELL</name>
<dbReference type="SUPFAM" id="SSF46785">
    <property type="entry name" value="Winged helix' DNA-binding domain"/>
    <property type="match status" value="1"/>
</dbReference>
<dbReference type="Gene3D" id="3.30.420.40">
    <property type="match status" value="2"/>
</dbReference>
<dbReference type="CDD" id="cd00090">
    <property type="entry name" value="HTH_ARSR"/>
    <property type="match status" value="1"/>
</dbReference>
<organism evidence="3 4">
    <name type="scientific">Paraoerskovia marina</name>
    <dbReference type="NCBI Taxonomy" id="545619"/>
    <lineage>
        <taxon>Bacteria</taxon>
        <taxon>Bacillati</taxon>
        <taxon>Actinomycetota</taxon>
        <taxon>Actinomycetes</taxon>
        <taxon>Micrococcales</taxon>
        <taxon>Cellulomonadaceae</taxon>
        <taxon>Paraoerskovia</taxon>
    </lineage>
</organism>
<comment type="similarity">
    <text evidence="1">Belongs to the ROK (NagC/XylR) family.</text>
</comment>